<dbReference type="GO" id="GO:0097367">
    <property type="term" value="F:carbohydrate derivative binding"/>
    <property type="evidence" value="ECO:0007669"/>
    <property type="project" value="InterPro"/>
</dbReference>
<organism evidence="4">
    <name type="scientific">candidate division WOR-3 bacterium</name>
    <dbReference type="NCBI Taxonomy" id="2052148"/>
    <lineage>
        <taxon>Bacteria</taxon>
        <taxon>Bacteria division WOR-3</taxon>
    </lineage>
</organism>
<dbReference type="CDD" id="cd05637">
    <property type="entry name" value="SIS_PGI_PMI_2"/>
    <property type="match status" value="1"/>
</dbReference>
<dbReference type="Gene3D" id="3.40.50.10490">
    <property type="entry name" value="Glucose-6-phosphate isomerase like protein, domain 1"/>
    <property type="match status" value="2"/>
</dbReference>
<reference evidence="4" key="1">
    <citation type="journal article" date="2020" name="mSystems">
        <title>Genome- and Community-Level Interaction Insights into Carbon Utilization and Element Cycling Functions of Hydrothermarchaeota in Hydrothermal Sediment.</title>
        <authorList>
            <person name="Zhou Z."/>
            <person name="Liu Y."/>
            <person name="Xu W."/>
            <person name="Pan J."/>
            <person name="Luo Z.H."/>
            <person name="Li M."/>
        </authorList>
    </citation>
    <scope>NUCLEOTIDE SEQUENCE [LARGE SCALE GENOMIC DNA]</scope>
    <source>
        <strain evidence="4">SpSt-594</strain>
    </source>
</reference>
<dbReference type="GO" id="GO:0005975">
    <property type="term" value="P:carbohydrate metabolic process"/>
    <property type="evidence" value="ECO:0007669"/>
    <property type="project" value="InterPro"/>
</dbReference>
<dbReference type="SUPFAM" id="SSF53697">
    <property type="entry name" value="SIS domain"/>
    <property type="match status" value="1"/>
</dbReference>
<dbReference type="InterPro" id="IPR035484">
    <property type="entry name" value="SIS_PGI/PMI_1"/>
</dbReference>
<dbReference type="EMBL" id="DSZH01000077">
    <property type="protein sequence ID" value="HGU47261.1"/>
    <property type="molecule type" value="Genomic_DNA"/>
</dbReference>
<evidence type="ECO:0000256" key="1">
    <source>
        <dbReference type="ARBA" id="ARBA00010523"/>
    </source>
</evidence>
<keyword evidence="2 4" id="KW-0413">Isomerase</keyword>
<sequence>MFDLIYHFPEQLEESLALTNQALKERKDFLDKINDIEKIVVVGMGGSGIAGDIVFSLTYSFLKSPILVIKDYYLPFFCNKKTLYFVISYSGETEETIFNYQQLKRNKLPLIVITAGGKLKVLAEKNQDLLFILPQNYPPRQALAYLTIPILLTLSRLAIIPNCQQEIEKTILYLKRMRKRLNERAKRITKLIENKIPYIIVDSYSYLPIAYRWKNQFNENTKILAFYSYLPEQNHNEINALPFLELLKDTLFVFLLKNPFSHKRNLIRINFLSKLLKENKVTHKIIPPISKNNFFNVFSLILFGDFISYHWALKRNIDPLKIELIENLKKFLAKF</sequence>
<dbReference type="GO" id="GO:0004347">
    <property type="term" value="F:glucose-6-phosphate isomerase activity"/>
    <property type="evidence" value="ECO:0007669"/>
    <property type="project" value="InterPro"/>
</dbReference>
<evidence type="ECO:0000256" key="2">
    <source>
        <dbReference type="ARBA" id="ARBA00023235"/>
    </source>
</evidence>
<dbReference type="NCBIfam" id="TIGR02128">
    <property type="entry name" value="G6PI_arch"/>
    <property type="match status" value="1"/>
</dbReference>
<evidence type="ECO:0000259" key="3">
    <source>
        <dbReference type="PROSITE" id="PS51464"/>
    </source>
</evidence>
<dbReference type="GO" id="GO:1901135">
    <property type="term" value="P:carbohydrate derivative metabolic process"/>
    <property type="evidence" value="ECO:0007669"/>
    <property type="project" value="InterPro"/>
</dbReference>
<dbReference type="AlphaFoldDB" id="A0A7C4S169"/>
<comment type="caution">
    <text evidence="4">The sequence shown here is derived from an EMBL/GenBank/DDBJ whole genome shotgun (WGS) entry which is preliminary data.</text>
</comment>
<dbReference type="InterPro" id="IPR001347">
    <property type="entry name" value="SIS_dom"/>
</dbReference>
<accession>A0A7C4S169</accession>
<comment type="similarity">
    <text evidence="1">Belongs to the PGI/PMI family.</text>
</comment>
<gene>
    <name evidence="4" type="ORF">ENT60_01690</name>
</gene>
<name>A0A7C4S169_UNCW3</name>
<dbReference type="CDD" id="cd05017">
    <property type="entry name" value="SIS_PGI_PMI_1"/>
    <property type="match status" value="1"/>
</dbReference>
<evidence type="ECO:0000313" key="4">
    <source>
        <dbReference type="EMBL" id="HGU47261.1"/>
    </source>
</evidence>
<dbReference type="PROSITE" id="PS51464">
    <property type="entry name" value="SIS"/>
    <property type="match status" value="1"/>
</dbReference>
<proteinExistence type="inferred from homology"/>
<protein>
    <submittedName>
        <fullName evidence="4">Bifunctional phosphoglucose/phosphomannose isomerase</fullName>
    </submittedName>
</protein>
<dbReference type="InterPro" id="IPR019490">
    <property type="entry name" value="Glu6P/Mann6P_isomerase_C"/>
</dbReference>
<dbReference type="Pfam" id="PF01380">
    <property type="entry name" value="SIS"/>
    <property type="match status" value="1"/>
</dbReference>
<feature type="domain" description="SIS" evidence="3">
    <location>
        <begin position="29"/>
        <end position="168"/>
    </location>
</feature>
<dbReference type="InterPro" id="IPR046348">
    <property type="entry name" value="SIS_dom_sf"/>
</dbReference>
<dbReference type="Pfam" id="PF10432">
    <property type="entry name" value="bact-PGI_C"/>
    <property type="match status" value="1"/>
</dbReference>
<dbReference type="GO" id="GO:0004476">
    <property type="term" value="F:mannose-6-phosphate isomerase activity"/>
    <property type="evidence" value="ECO:0007669"/>
    <property type="project" value="InterPro"/>
</dbReference>